<keyword evidence="6 9" id="KW-0249">Electron transport</keyword>
<dbReference type="Gene3D" id="3.30.70.20">
    <property type="match status" value="1"/>
</dbReference>
<dbReference type="EMBL" id="CP091430">
    <property type="protein sequence ID" value="UVI31558.1"/>
    <property type="molecule type" value="Genomic_DNA"/>
</dbReference>
<dbReference type="InterPro" id="IPR017896">
    <property type="entry name" value="4Fe4S_Fe-S-bd"/>
</dbReference>
<sequence>MSYVITSACVDEKAADCVDACPVDCIHEGEDQYYIDPDVCIACGACETMCPVAAIYYIDDVPKEEEAYIEKAVQFFNNK</sequence>
<evidence type="ECO:0000313" key="12">
    <source>
        <dbReference type="Proteomes" id="UP001057877"/>
    </source>
</evidence>
<keyword evidence="8 9" id="KW-0411">Iron-sulfur</keyword>
<dbReference type="PROSITE" id="PS51379">
    <property type="entry name" value="4FE4S_FER_2"/>
    <property type="match status" value="1"/>
</dbReference>
<evidence type="ECO:0000256" key="6">
    <source>
        <dbReference type="ARBA" id="ARBA00022982"/>
    </source>
</evidence>
<keyword evidence="7 9" id="KW-0408">Iron</keyword>
<dbReference type="PRINTS" id="PR00354">
    <property type="entry name" value="7FE8SFRDOXIN"/>
</dbReference>
<dbReference type="SUPFAM" id="SSF54862">
    <property type="entry name" value="4Fe-4S ferredoxins"/>
    <property type="match status" value="1"/>
</dbReference>
<evidence type="ECO:0000256" key="8">
    <source>
        <dbReference type="ARBA" id="ARBA00023014"/>
    </source>
</evidence>
<evidence type="ECO:0000256" key="3">
    <source>
        <dbReference type="ARBA" id="ARBA00022448"/>
    </source>
</evidence>
<reference evidence="11" key="1">
    <citation type="submission" date="2022-01" db="EMBL/GenBank/DDBJ databases">
        <title>Paenibacillus spongiae sp. nov., isolated from marine sponge.</title>
        <authorList>
            <person name="Li Z."/>
            <person name="Zhang M."/>
        </authorList>
    </citation>
    <scope>NUCLEOTIDE SEQUENCE</scope>
    <source>
        <strain evidence="11">PHS-Z3</strain>
    </source>
</reference>
<evidence type="ECO:0000313" key="11">
    <source>
        <dbReference type="EMBL" id="UVI31558.1"/>
    </source>
</evidence>
<proteinExistence type="predicted"/>
<dbReference type="PANTHER" id="PTHR42859">
    <property type="entry name" value="OXIDOREDUCTASE"/>
    <property type="match status" value="1"/>
</dbReference>
<dbReference type="Pfam" id="PF00037">
    <property type="entry name" value="Fer4"/>
    <property type="match status" value="1"/>
</dbReference>
<keyword evidence="12" id="KW-1185">Reference proteome</keyword>
<dbReference type="InterPro" id="IPR017900">
    <property type="entry name" value="4Fe4S_Fe_S_CS"/>
</dbReference>
<dbReference type="InterPro" id="IPR000813">
    <property type="entry name" value="7Fe_ferredoxin"/>
</dbReference>
<comment type="cofactor">
    <cofactor evidence="2 9">
        <name>[4Fe-4S] cluster</name>
        <dbReference type="ChEBI" id="CHEBI:49883"/>
    </cofactor>
</comment>
<name>A0ABY5SH24_9BACL</name>
<evidence type="ECO:0000256" key="9">
    <source>
        <dbReference type="RuleBase" id="RU365098"/>
    </source>
</evidence>
<accession>A0ABY5SH24</accession>
<evidence type="ECO:0000256" key="5">
    <source>
        <dbReference type="ARBA" id="ARBA00022723"/>
    </source>
</evidence>
<dbReference type="InterPro" id="IPR050294">
    <property type="entry name" value="RnfB_subfamily"/>
</dbReference>
<organism evidence="11 12">
    <name type="scientific">Paenibacillus spongiae</name>
    <dbReference type="NCBI Taxonomy" id="2909671"/>
    <lineage>
        <taxon>Bacteria</taxon>
        <taxon>Bacillati</taxon>
        <taxon>Bacillota</taxon>
        <taxon>Bacilli</taxon>
        <taxon>Bacillales</taxon>
        <taxon>Paenibacillaceae</taxon>
        <taxon>Paenibacillus</taxon>
    </lineage>
</organism>
<keyword evidence="3 9" id="KW-0813">Transport</keyword>
<feature type="domain" description="4Fe-4S ferredoxin-type" evidence="10">
    <location>
        <begin position="31"/>
        <end position="60"/>
    </location>
</feature>
<evidence type="ECO:0000256" key="7">
    <source>
        <dbReference type="ARBA" id="ARBA00023004"/>
    </source>
</evidence>
<dbReference type="PROSITE" id="PS00198">
    <property type="entry name" value="4FE4S_FER_1"/>
    <property type="match status" value="1"/>
</dbReference>
<keyword evidence="4 9" id="KW-0004">4Fe-4S</keyword>
<keyword evidence="5 9" id="KW-0479">Metal-binding</keyword>
<evidence type="ECO:0000256" key="4">
    <source>
        <dbReference type="ARBA" id="ARBA00022485"/>
    </source>
</evidence>
<gene>
    <name evidence="11" type="ORF">L1F29_06985</name>
</gene>
<dbReference type="RefSeq" id="WP_258387620.1">
    <property type="nucleotide sequence ID" value="NZ_CP091430.1"/>
</dbReference>
<dbReference type="PANTHER" id="PTHR42859:SF2">
    <property type="entry name" value="FERREDOXIN"/>
    <property type="match status" value="1"/>
</dbReference>
<evidence type="ECO:0000256" key="1">
    <source>
        <dbReference type="ARBA" id="ARBA00001927"/>
    </source>
</evidence>
<evidence type="ECO:0000259" key="10">
    <source>
        <dbReference type="PROSITE" id="PS51379"/>
    </source>
</evidence>
<evidence type="ECO:0000256" key="2">
    <source>
        <dbReference type="ARBA" id="ARBA00001966"/>
    </source>
</evidence>
<dbReference type="Proteomes" id="UP001057877">
    <property type="component" value="Chromosome"/>
</dbReference>
<comment type="function">
    <text evidence="9">Ferredoxins are iron-sulfur proteins that transfer electrons in a wide variety of metabolic reactions.</text>
</comment>
<comment type="cofactor">
    <cofactor evidence="1">
        <name>[3Fe-4S] cluster</name>
        <dbReference type="ChEBI" id="CHEBI:21137"/>
    </cofactor>
</comment>
<protein>
    <recommendedName>
        <fullName evidence="9">Ferredoxin</fullName>
    </recommendedName>
</protein>